<evidence type="ECO:0000256" key="4">
    <source>
        <dbReference type="ARBA" id="ARBA00022692"/>
    </source>
</evidence>
<gene>
    <name evidence="9 12" type="primary">lspA</name>
    <name evidence="12" type="ORF">LzC2_20410</name>
</gene>
<keyword evidence="5 9" id="KW-0064">Aspartyl protease</keyword>
<proteinExistence type="inferred from homology"/>
<keyword evidence="3 9" id="KW-0645">Protease</keyword>
<evidence type="ECO:0000256" key="5">
    <source>
        <dbReference type="ARBA" id="ARBA00022750"/>
    </source>
</evidence>
<evidence type="ECO:0000256" key="10">
    <source>
        <dbReference type="RuleBase" id="RU004181"/>
    </source>
</evidence>
<dbReference type="PROSITE" id="PS00855">
    <property type="entry name" value="SPASE_II"/>
    <property type="match status" value="1"/>
</dbReference>
<keyword evidence="8 9" id="KW-0472">Membrane</keyword>
<evidence type="ECO:0000256" key="9">
    <source>
        <dbReference type="HAMAP-Rule" id="MF_00161"/>
    </source>
</evidence>
<dbReference type="Proteomes" id="UP000609651">
    <property type="component" value="Unassembled WGS sequence"/>
</dbReference>
<reference evidence="12 13" key="1">
    <citation type="journal article" date="2020" name="Syst. Appl. Microbiol.">
        <title>Alienimonas chondri sp. nov., a novel planctomycete isolated from the biofilm of the red alga Chondrus crispus.</title>
        <authorList>
            <person name="Vitorino I."/>
            <person name="Albuquerque L."/>
            <person name="Wiegand S."/>
            <person name="Kallscheuer N."/>
            <person name="da Costa M.S."/>
            <person name="Lobo-da-Cunha A."/>
            <person name="Jogler C."/>
            <person name="Lage O.M."/>
        </authorList>
    </citation>
    <scope>NUCLEOTIDE SEQUENCE [LARGE SCALE GENOMIC DNA]</scope>
    <source>
        <strain evidence="12 13">LzC2</strain>
    </source>
</reference>
<comment type="function">
    <text evidence="9">This protein specifically catalyzes the removal of signal peptides from prolipoproteins.</text>
</comment>
<dbReference type="GO" id="GO:0004190">
    <property type="term" value="F:aspartic-type endopeptidase activity"/>
    <property type="evidence" value="ECO:0007669"/>
    <property type="project" value="UniProtKB-EC"/>
</dbReference>
<comment type="pathway">
    <text evidence="9">Protein modification; lipoprotein biosynthesis (signal peptide cleavage).</text>
</comment>
<feature type="transmembrane region" description="Helical" evidence="9">
    <location>
        <begin position="30"/>
        <end position="47"/>
    </location>
</feature>
<sequence length="223" mass="23977">MRSGRSFRRAAFKTDVPDPLMMRHVPASRPILFGLTAVLCCGVDLYTKQQVFDTLGYEGISSDWQKEWFDGAVRFKLLTSFNSGALWGIGQGKSWLFAILSIGAALGVMWWLFVAGAARSLWLTLALALVTGGALGNLYDRLGLHGCTGPDGEVLLAVRDFLLFEFGGWGWPVFNFADVFLVTGAMMLALQSLAPPREAEDPALQESNADGASAQPADAPAGG</sequence>
<dbReference type="PANTHER" id="PTHR33695">
    <property type="entry name" value="LIPOPROTEIN SIGNAL PEPTIDASE"/>
    <property type="match status" value="1"/>
</dbReference>
<evidence type="ECO:0000256" key="2">
    <source>
        <dbReference type="ARBA" id="ARBA00022475"/>
    </source>
</evidence>
<dbReference type="Pfam" id="PF01252">
    <property type="entry name" value="Peptidase_A8"/>
    <property type="match status" value="1"/>
</dbReference>
<evidence type="ECO:0000256" key="11">
    <source>
        <dbReference type="SAM" id="MobiDB-lite"/>
    </source>
</evidence>
<dbReference type="PRINTS" id="PR00781">
    <property type="entry name" value="LIPOSIGPTASE"/>
</dbReference>
<evidence type="ECO:0000256" key="8">
    <source>
        <dbReference type="ARBA" id="ARBA00023136"/>
    </source>
</evidence>
<name>A0ABX1VCY1_9PLAN</name>
<comment type="subcellular location">
    <subcellularLocation>
        <location evidence="9">Cell membrane</location>
        <topology evidence="9">Multi-pass membrane protein</topology>
    </subcellularLocation>
</comment>
<dbReference type="EC" id="3.4.23.36" evidence="9"/>
<keyword evidence="13" id="KW-1185">Reference proteome</keyword>
<keyword evidence="7 9" id="KW-1133">Transmembrane helix</keyword>
<dbReference type="PANTHER" id="PTHR33695:SF1">
    <property type="entry name" value="LIPOPROTEIN SIGNAL PEPTIDASE"/>
    <property type="match status" value="1"/>
</dbReference>
<feature type="transmembrane region" description="Helical" evidence="9">
    <location>
        <begin position="121"/>
        <end position="139"/>
    </location>
</feature>
<dbReference type="EMBL" id="WTPX01000056">
    <property type="protein sequence ID" value="NNJ25962.1"/>
    <property type="molecule type" value="Genomic_DNA"/>
</dbReference>
<evidence type="ECO:0000313" key="13">
    <source>
        <dbReference type="Proteomes" id="UP000609651"/>
    </source>
</evidence>
<keyword evidence="12" id="KW-0449">Lipoprotein</keyword>
<comment type="catalytic activity">
    <reaction evidence="9">
        <text>Release of signal peptides from bacterial membrane prolipoproteins. Hydrolyzes -Xaa-Yaa-Zaa-|-(S,diacylglyceryl)Cys-, in which Xaa is hydrophobic (preferably Leu), and Yaa (Ala or Ser) and Zaa (Gly or Ala) have small, neutral side chains.</text>
        <dbReference type="EC" id="3.4.23.36"/>
    </reaction>
</comment>
<organism evidence="12 13">
    <name type="scientific">Alienimonas chondri</name>
    <dbReference type="NCBI Taxonomy" id="2681879"/>
    <lineage>
        <taxon>Bacteria</taxon>
        <taxon>Pseudomonadati</taxon>
        <taxon>Planctomycetota</taxon>
        <taxon>Planctomycetia</taxon>
        <taxon>Planctomycetales</taxon>
        <taxon>Planctomycetaceae</taxon>
        <taxon>Alienimonas</taxon>
    </lineage>
</organism>
<keyword evidence="6 9" id="KW-0378">Hydrolase</keyword>
<comment type="caution">
    <text evidence="12">The sequence shown here is derived from an EMBL/GenBank/DDBJ whole genome shotgun (WGS) entry which is preliminary data.</text>
</comment>
<feature type="transmembrane region" description="Helical" evidence="9">
    <location>
        <begin position="169"/>
        <end position="190"/>
    </location>
</feature>
<accession>A0ABX1VCY1</accession>
<feature type="active site" evidence="9">
    <location>
        <position position="160"/>
    </location>
</feature>
<dbReference type="HAMAP" id="MF_00161">
    <property type="entry name" value="LspA"/>
    <property type="match status" value="1"/>
</dbReference>
<evidence type="ECO:0000256" key="1">
    <source>
        <dbReference type="ARBA" id="ARBA00006139"/>
    </source>
</evidence>
<protein>
    <recommendedName>
        <fullName evidence="9">Lipoprotein signal peptidase</fullName>
        <ecNumber evidence="9">3.4.23.36</ecNumber>
    </recommendedName>
    <alternativeName>
        <fullName evidence="9">Prolipoprotein signal peptidase</fullName>
    </alternativeName>
    <alternativeName>
        <fullName evidence="9">Signal peptidase II</fullName>
        <shortName evidence="9">SPase II</shortName>
    </alternativeName>
</protein>
<keyword evidence="4 9" id="KW-0812">Transmembrane</keyword>
<feature type="region of interest" description="Disordered" evidence="11">
    <location>
        <begin position="198"/>
        <end position="223"/>
    </location>
</feature>
<evidence type="ECO:0000256" key="3">
    <source>
        <dbReference type="ARBA" id="ARBA00022670"/>
    </source>
</evidence>
<comment type="similarity">
    <text evidence="1 9 10">Belongs to the peptidase A8 family.</text>
</comment>
<evidence type="ECO:0000256" key="7">
    <source>
        <dbReference type="ARBA" id="ARBA00022989"/>
    </source>
</evidence>
<feature type="transmembrane region" description="Helical" evidence="9">
    <location>
        <begin position="95"/>
        <end position="114"/>
    </location>
</feature>
<keyword evidence="2 9" id="KW-1003">Cell membrane</keyword>
<dbReference type="InterPro" id="IPR001872">
    <property type="entry name" value="Peptidase_A8"/>
</dbReference>
<evidence type="ECO:0000313" key="12">
    <source>
        <dbReference type="EMBL" id="NNJ25962.1"/>
    </source>
</evidence>
<feature type="active site" evidence="9">
    <location>
        <position position="178"/>
    </location>
</feature>
<evidence type="ECO:0000256" key="6">
    <source>
        <dbReference type="ARBA" id="ARBA00022801"/>
    </source>
</evidence>